<dbReference type="InterPro" id="IPR011437">
    <property type="entry name" value="DUF1540"/>
</dbReference>
<dbReference type="Proteomes" id="UP000823913">
    <property type="component" value="Unassembled WGS sequence"/>
</dbReference>
<sequence length="49" mass="5500">MENINFGIACDVNMCKYNHDGCNCTLDKIQVGTTCEGKECTCCKSYIER</sequence>
<gene>
    <name evidence="2" type="ORF">IAB94_02380</name>
</gene>
<evidence type="ECO:0000313" key="3">
    <source>
        <dbReference type="Proteomes" id="UP000823913"/>
    </source>
</evidence>
<dbReference type="EMBL" id="DVHK01000058">
    <property type="protein sequence ID" value="HIR66879.1"/>
    <property type="molecule type" value="Genomic_DNA"/>
</dbReference>
<dbReference type="Pfam" id="PF07561">
    <property type="entry name" value="DUF1540"/>
    <property type="match status" value="1"/>
</dbReference>
<name>A0A9D1E624_9FIRM</name>
<dbReference type="AlphaFoldDB" id="A0A9D1E624"/>
<reference evidence="2" key="1">
    <citation type="submission" date="2020-10" db="EMBL/GenBank/DDBJ databases">
        <authorList>
            <person name="Gilroy R."/>
        </authorList>
    </citation>
    <scope>NUCLEOTIDE SEQUENCE</scope>
    <source>
        <strain evidence="2">ChiW16-3235</strain>
    </source>
</reference>
<reference evidence="2" key="2">
    <citation type="journal article" date="2021" name="PeerJ">
        <title>Extensive microbial diversity within the chicken gut microbiome revealed by metagenomics and culture.</title>
        <authorList>
            <person name="Gilroy R."/>
            <person name="Ravi A."/>
            <person name="Getino M."/>
            <person name="Pursley I."/>
            <person name="Horton D.L."/>
            <person name="Alikhan N.F."/>
            <person name="Baker D."/>
            <person name="Gharbi K."/>
            <person name="Hall N."/>
            <person name="Watson M."/>
            <person name="Adriaenssens E.M."/>
            <person name="Foster-Nyarko E."/>
            <person name="Jarju S."/>
            <person name="Secka A."/>
            <person name="Antonio M."/>
            <person name="Oren A."/>
            <person name="Chaudhuri R.R."/>
            <person name="La Ragione R."/>
            <person name="Hildebrand F."/>
            <person name="Pallen M.J."/>
        </authorList>
    </citation>
    <scope>NUCLEOTIDE SEQUENCE</scope>
    <source>
        <strain evidence="2">ChiW16-3235</strain>
    </source>
</reference>
<evidence type="ECO:0000259" key="1">
    <source>
        <dbReference type="Pfam" id="PF07561"/>
    </source>
</evidence>
<proteinExistence type="predicted"/>
<protein>
    <submittedName>
        <fullName evidence="2">DUF1540 domain-containing protein</fullName>
    </submittedName>
</protein>
<evidence type="ECO:0000313" key="2">
    <source>
        <dbReference type="EMBL" id="HIR66879.1"/>
    </source>
</evidence>
<organism evidence="2 3">
    <name type="scientific">Candidatus Coproplasma avicola</name>
    <dbReference type="NCBI Taxonomy" id="2840744"/>
    <lineage>
        <taxon>Bacteria</taxon>
        <taxon>Bacillati</taxon>
        <taxon>Bacillota</taxon>
        <taxon>Clostridia</taxon>
        <taxon>Eubacteriales</taxon>
        <taxon>Candidatus Coproplasma</taxon>
    </lineage>
</organism>
<comment type="caution">
    <text evidence="2">The sequence shown here is derived from an EMBL/GenBank/DDBJ whole genome shotgun (WGS) entry which is preliminary data.</text>
</comment>
<accession>A0A9D1E624</accession>
<feature type="domain" description="DUF1540" evidence="1">
    <location>
        <begin position="8"/>
        <end position="46"/>
    </location>
</feature>